<reference evidence="3 4" key="1">
    <citation type="submission" date="2017-09" db="EMBL/GenBank/DDBJ databases">
        <title>Bacterial strain isolated from the female urinary microbiota.</title>
        <authorList>
            <person name="Thomas-White K."/>
            <person name="Kumar N."/>
            <person name="Forster S."/>
            <person name="Putonti C."/>
            <person name="Lawley T."/>
            <person name="Wolfe A.J."/>
        </authorList>
    </citation>
    <scope>NUCLEOTIDE SEQUENCE [LARGE SCALE GENOMIC DNA]</scope>
    <source>
        <strain evidence="3 4">UMB0680</strain>
    </source>
</reference>
<dbReference type="PANTHER" id="PTHR31435">
    <property type="entry name" value="PROTEIN NATD1"/>
    <property type="match status" value="1"/>
</dbReference>
<dbReference type="PANTHER" id="PTHR31435:SF9">
    <property type="entry name" value="PROTEIN NATD1"/>
    <property type="match status" value="1"/>
</dbReference>
<dbReference type="OrthoDB" id="5405911at2"/>
<dbReference type="InterPro" id="IPR031165">
    <property type="entry name" value="GNAT_YJDJ"/>
</dbReference>
<dbReference type="EMBL" id="JABEMC010000005">
    <property type="protein sequence ID" value="NNG79507.1"/>
    <property type="molecule type" value="Genomic_DNA"/>
</dbReference>
<dbReference type="Proteomes" id="UP000549517">
    <property type="component" value="Unassembled WGS sequence"/>
</dbReference>
<dbReference type="AlphaFoldDB" id="A0A2N6PHG6"/>
<keyword evidence="3" id="KW-0808">Transferase</keyword>
<name>A0A2N6PHG6_9MICO</name>
<dbReference type="GO" id="GO:0016740">
    <property type="term" value="F:transferase activity"/>
    <property type="evidence" value="ECO:0007669"/>
    <property type="project" value="UniProtKB-KW"/>
</dbReference>
<accession>A0A2N6PHG6</accession>
<evidence type="ECO:0000313" key="3">
    <source>
        <dbReference type="EMBL" id="PMB98113.1"/>
    </source>
</evidence>
<evidence type="ECO:0000259" key="1">
    <source>
        <dbReference type="PROSITE" id="PS51729"/>
    </source>
</evidence>
<dbReference type="InterPro" id="IPR016181">
    <property type="entry name" value="Acyl_CoA_acyltransferase"/>
</dbReference>
<proteinExistence type="predicted"/>
<dbReference type="SUPFAM" id="SSF55729">
    <property type="entry name" value="Acyl-CoA N-acyltransferases (Nat)"/>
    <property type="match status" value="1"/>
</dbReference>
<gene>
    <name evidence="3" type="ORF">CJ198_06995</name>
    <name evidence="2" type="ORF">HLA91_08985</name>
</gene>
<reference evidence="2 5" key="2">
    <citation type="submission" date="2020-05" db="EMBL/GenBank/DDBJ databases">
        <title>MicrobeNet Type strains.</title>
        <authorList>
            <person name="Nicholson A.C."/>
        </authorList>
    </citation>
    <scope>NUCLEOTIDE SEQUENCE [LARGE SCALE GENOMIC DNA]</scope>
    <source>
        <strain evidence="2 5">CCUG 46604</strain>
    </source>
</reference>
<dbReference type="Gene3D" id="3.40.630.30">
    <property type="match status" value="1"/>
</dbReference>
<dbReference type="Pfam" id="PF14542">
    <property type="entry name" value="Acetyltransf_CG"/>
    <property type="match status" value="1"/>
</dbReference>
<dbReference type="InterPro" id="IPR045057">
    <property type="entry name" value="Gcn5-rel_NAT"/>
</dbReference>
<protein>
    <submittedName>
        <fullName evidence="3">N-acetyltransferase</fullName>
    </submittedName>
</protein>
<feature type="domain" description="N-acetyltransferase" evidence="1">
    <location>
        <begin position="13"/>
        <end position="104"/>
    </location>
</feature>
<dbReference type="EMBL" id="PNFZ01000003">
    <property type="protein sequence ID" value="PMB98113.1"/>
    <property type="molecule type" value="Genomic_DNA"/>
</dbReference>
<evidence type="ECO:0000313" key="5">
    <source>
        <dbReference type="Proteomes" id="UP000549517"/>
    </source>
</evidence>
<comment type="caution">
    <text evidence="3">The sequence shown here is derived from an EMBL/GenBank/DDBJ whole genome shotgun (WGS) entry which is preliminary data.</text>
</comment>
<evidence type="ECO:0000313" key="2">
    <source>
        <dbReference type="EMBL" id="NNG79507.1"/>
    </source>
</evidence>
<dbReference type="RefSeq" id="WP_102161910.1">
    <property type="nucleotide sequence ID" value="NZ_BAAAKH010000011.1"/>
</dbReference>
<dbReference type="Proteomes" id="UP000235703">
    <property type="component" value="Unassembled WGS sequence"/>
</dbReference>
<keyword evidence="4" id="KW-1185">Reference proteome</keyword>
<dbReference type="PROSITE" id="PS51729">
    <property type="entry name" value="GNAT_YJDJ"/>
    <property type="match status" value="1"/>
</dbReference>
<organism evidence="3 4">
    <name type="scientific">Brevibacterium luteolum</name>
    <dbReference type="NCBI Taxonomy" id="199591"/>
    <lineage>
        <taxon>Bacteria</taxon>
        <taxon>Bacillati</taxon>
        <taxon>Actinomycetota</taxon>
        <taxon>Actinomycetes</taxon>
        <taxon>Micrococcales</taxon>
        <taxon>Brevibacteriaceae</taxon>
        <taxon>Brevibacterium</taxon>
    </lineage>
</organism>
<sequence length="104" mass="11282">MDITVDSQTFSLAHDAEASRYTISHDGEQIGFADYHQSGEAGAGGIRDFDHTVVSPEWGGRGLAGALVDYALTDTVDAGFRISPTCSYVEHYVGKHPQWQDHLA</sequence>
<evidence type="ECO:0000313" key="4">
    <source>
        <dbReference type="Proteomes" id="UP000235703"/>
    </source>
</evidence>
<dbReference type="CDD" id="cd04301">
    <property type="entry name" value="NAT_SF"/>
    <property type="match status" value="1"/>
</dbReference>